<feature type="region of interest" description="Disordered" evidence="1">
    <location>
        <begin position="1"/>
        <end position="22"/>
    </location>
</feature>
<sequence>MKSEEKQWAPPESGSRNARKHLSDEQWRSLLEKALKEASLFNDACMNLFFLKMPFHECS</sequence>
<dbReference type="RefSeq" id="WP_067557653.1">
    <property type="nucleotide sequence ID" value="NZ_CAMTBT010000021.1"/>
</dbReference>
<gene>
    <name evidence="2" type="ORF">AALO17_16570</name>
</gene>
<dbReference type="Proteomes" id="UP000069771">
    <property type="component" value="Chromosome"/>
</dbReference>
<keyword evidence="3" id="KW-1185">Reference proteome</keyword>
<dbReference type="AlphaFoldDB" id="A0A140DVW4"/>
<organism evidence="2 3">
    <name type="scientific">Faecalibaculum rodentium</name>
    <dbReference type="NCBI Taxonomy" id="1702221"/>
    <lineage>
        <taxon>Bacteria</taxon>
        <taxon>Bacillati</taxon>
        <taxon>Bacillota</taxon>
        <taxon>Erysipelotrichia</taxon>
        <taxon>Erysipelotrichales</taxon>
        <taxon>Erysipelotrichaceae</taxon>
        <taxon>Faecalibaculum</taxon>
    </lineage>
</organism>
<proteinExistence type="predicted"/>
<dbReference type="GeneID" id="78478323"/>
<name>A0A140DVW4_9FIRM</name>
<dbReference type="EMBL" id="CP011391">
    <property type="protein sequence ID" value="AMK54791.1"/>
    <property type="molecule type" value="Genomic_DNA"/>
</dbReference>
<reference evidence="2 3" key="1">
    <citation type="journal article" date="2016" name="Gut Pathog.">
        <title>Whole genome sequencing of "Faecalibaculum rodentium" ALO17, isolated from C57BL/6J laboratory mouse feces.</title>
        <authorList>
            <person name="Lim S."/>
            <person name="Chang D.H."/>
            <person name="Ahn S."/>
            <person name="Kim B.C."/>
        </authorList>
    </citation>
    <scope>NUCLEOTIDE SEQUENCE [LARGE SCALE GENOMIC DNA]</scope>
    <source>
        <strain evidence="2 3">Alo17</strain>
    </source>
</reference>
<dbReference type="STRING" id="1702221.AALO17_16570"/>
<protein>
    <submittedName>
        <fullName evidence="2">Uncharacterized protein</fullName>
    </submittedName>
</protein>
<evidence type="ECO:0000313" key="2">
    <source>
        <dbReference type="EMBL" id="AMK54791.1"/>
    </source>
</evidence>
<evidence type="ECO:0000313" key="3">
    <source>
        <dbReference type="Proteomes" id="UP000069771"/>
    </source>
</evidence>
<accession>A0A140DVW4</accession>
<evidence type="ECO:0000256" key="1">
    <source>
        <dbReference type="SAM" id="MobiDB-lite"/>
    </source>
</evidence>
<dbReference type="KEGG" id="fro:AALO17_16570"/>